<organism evidence="8 9">
    <name type="scientific">Lysinibacillus parviboronicapiens</name>
    <dbReference type="NCBI Taxonomy" id="436516"/>
    <lineage>
        <taxon>Bacteria</taxon>
        <taxon>Bacillati</taxon>
        <taxon>Bacillota</taxon>
        <taxon>Bacilli</taxon>
        <taxon>Bacillales</taxon>
        <taxon>Bacillaceae</taxon>
        <taxon>Lysinibacillus</taxon>
    </lineage>
</organism>
<name>A0ABV2PF54_9BACI</name>
<sequence length="335" mass="37381">MNLHYMNIANGVDKVMYTMTDQKQWKGRIDSTTNTSSFRLHQKVKRIPINDVSASDSPQAGIVGFICDEGVRRNQGRVGAANGPKALRESLASLPWSFDDELQIADVGNILCLNHALEEAQRELGEIVEVLRKKKMKCIVLGGGHETLYGHYLGVRAALQSDAKIGIINIDAHFDLRSYDEQPSSGTMFRQILEQDSNVDYFVLGIQRYGNTKELFDKAHELNVKYVLEENLTVDNKPQLINDLQQFMDGHDYILLTLCMDVLNAAVAPGVSAPSPFGLEPTFVRTIIQQVTSHPNTHSFDICEVNPLLDENGRTVKLGAYFVYEALNNLLRGNG</sequence>
<evidence type="ECO:0000256" key="4">
    <source>
        <dbReference type="ARBA" id="ARBA00023211"/>
    </source>
</evidence>
<comment type="pathway">
    <text evidence="5">Amino-acid degradation; L-histidine degradation into L-glutamate; L-glutamate from N-formimidoyl-L-glutamate (hydrolase route): step 1/1.</text>
</comment>
<dbReference type="HAMAP" id="MF_00737">
    <property type="entry name" value="Formimidoylglutam"/>
    <property type="match status" value="1"/>
</dbReference>
<accession>A0ABV2PF54</accession>
<dbReference type="EC" id="3.5.3.8" evidence="5 6"/>
<feature type="binding site" evidence="5">
    <location>
        <position position="259"/>
    </location>
    <ligand>
        <name>Mn(2+)</name>
        <dbReference type="ChEBI" id="CHEBI:29035"/>
        <label>1</label>
    </ligand>
</feature>
<dbReference type="InterPro" id="IPR005923">
    <property type="entry name" value="HutG"/>
</dbReference>
<keyword evidence="2 5" id="KW-0378">Hydrolase</keyword>
<dbReference type="GO" id="GO:0050415">
    <property type="term" value="F:formimidoylglutamase activity"/>
    <property type="evidence" value="ECO:0007669"/>
    <property type="project" value="UniProtKB-EC"/>
</dbReference>
<evidence type="ECO:0000256" key="7">
    <source>
        <dbReference type="PROSITE-ProRule" id="PRU00742"/>
    </source>
</evidence>
<dbReference type="InterPro" id="IPR023696">
    <property type="entry name" value="Ureohydrolase_dom_sf"/>
</dbReference>
<dbReference type="PANTHER" id="PTHR11358:SF35">
    <property type="entry name" value="FORMIMIDOYLGLUTAMASE"/>
    <property type="match status" value="1"/>
</dbReference>
<comment type="function">
    <text evidence="5">Catalyzes the conversion of N-formimidoyl-L-glutamate to L-glutamate and formamide.</text>
</comment>
<keyword evidence="4 5" id="KW-0464">Manganese</keyword>
<gene>
    <name evidence="5" type="primary">hutG</name>
    <name evidence="8" type="ORF">ABIA69_000729</name>
</gene>
<feature type="binding site" evidence="5">
    <location>
        <position position="145"/>
    </location>
    <ligand>
        <name>Mn(2+)</name>
        <dbReference type="ChEBI" id="CHEBI:29035"/>
        <label>1</label>
    </ligand>
</feature>
<dbReference type="PIRSF" id="PIRSF036979">
    <property type="entry name" value="Arginase"/>
    <property type="match status" value="1"/>
</dbReference>
<dbReference type="PROSITE" id="PS51409">
    <property type="entry name" value="ARGINASE_2"/>
    <property type="match status" value="1"/>
</dbReference>
<dbReference type="EMBL" id="JBEPSB010000002">
    <property type="protein sequence ID" value="MET4559586.1"/>
    <property type="molecule type" value="Genomic_DNA"/>
</dbReference>
<evidence type="ECO:0000256" key="2">
    <source>
        <dbReference type="ARBA" id="ARBA00022801"/>
    </source>
</evidence>
<evidence type="ECO:0000313" key="9">
    <source>
        <dbReference type="Proteomes" id="UP001549363"/>
    </source>
</evidence>
<dbReference type="NCBIfam" id="TIGR01227">
    <property type="entry name" value="hutG"/>
    <property type="match status" value="1"/>
</dbReference>
<dbReference type="SUPFAM" id="SSF52768">
    <property type="entry name" value="Arginase/deacetylase"/>
    <property type="match status" value="1"/>
</dbReference>
<dbReference type="Gene3D" id="3.40.800.10">
    <property type="entry name" value="Ureohydrolase domain"/>
    <property type="match status" value="1"/>
</dbReference>
<evidence type="ECO:0000256" key="6">
    <source>
        <dbReference type="NCBIfam" id="TIGR01227"/>
    </source>
</evidence>
<evidence type="ECO:0000256" key="5">
    <source>
        <dbReference type="HAMAP-Rule" id="MF_00737"/>
    </source>
</evidence>
<comment type="caution">
    <text evidence="8">The sequence shown here is derived from an EMBL/GenBank/DDBJ whole genome shotgun (WGS) entry which is preliminary data.</text>
</comment>
<keyword evidence="1 5" id="KW-0479">Metal-binding</keyword>
<feature type="binding site" evidence="5">
    <location>
        <position position="261"/>
    </location>
    <ligand>
        <name>Mn(2+)</name>
        <dbReference type="ChEBI" id="CHEBI:29035"/>
        <label>2</label>
    </ligand>
</feature>
<comment type="similarity">
    <text evidence="5 7">Belongs to the arginase family.</text>
</comment>
<reference evidence="8 9" key="1">
    <citation type="submission" date="2024-06" db="EMBL/GenBank/DDBJ databases">
        <title>Sorghum-associated microbial communities from plants grown in Nebraska, USA.</title>
        <authorList>
            <person name="Schachtman D."/>
        </authorList>
    </citation>
    <scope>NUCLEOTIDE SEQUENCE [LARGE SCALE GENOMIC DNA]</scope>
    <source>
        <strain evidence="8 9">736</strain>
    </source>
</reference>
<feature type="binding site" evidence="5">
    <location>
        <position position="171"/>
    </location>
    <ligand>
        <name>Mn(2+)</name>
        <dbReference type="ChEBI" id="CHEBI:29035"/>
        <label>2</label>
    </ligand>
</feature>
<feature type="binding site" evidence="5">
    <location>
        <position position="173"/>
    </location>
    <ligand>
        <name>Mn(2+)</name>
        <dbReference type="ChEBI" id="CHEBI:29035"/>
        <label>2</label>
    </ligand>
</feature>
<protein>
    <recommendedName>
        <fullName evidence="5 6">Formimidoylglutamase</fullName>
        <ecNumber evidence="5 6">3.5.3.8</ecNumber>
    </recommendedName>
    <alternativeName>
        <fullName evidence="5">Formiminoglutamase</fullName>
    </alternativeName>
    <alternativeName>
        <fullName evidence="5">Formiminoglutamate hydrolase</fullName>
    </alternativeName>
</protein>
<keyword evidence="3 5" id="KW-0369">Histidine metabolism</keyword>
<comment type="cofactor">
    <cofactor evidence="5">
        <name>Mn(2+)</name>
        <dbReference type="ChEBI" id="CHEBI:29035"/>
    </cofactor>
    <text evidence="5">Binds 2 manganese ions per subunit.</text>
</comment>
<dbReference type="CDD" id="cd09988">
    <property type="entry name" value="Formimidoylglutamase"/>
    <property type="match status" value="1"/>
</dbReference>
<evidence type="ECO:0000256" key="1">
    <source>
        <dbReference type="ARBA" id="ARBA00022723"/>
    </source>
</evidence>
<evidence type="ECO:0000313" key="8">
    <source>
        <dbReference type="EMBL" id="MET4559586.1"/>
    </source>
</evidence>
<comment type="catalytic activity">
    <reaction evidence="5">
        <text>N-formimidoyl-L-glutamate + H2O = formamide + L-glutamate</text>
        <dbReference type="Rhea" id="RHEA:22492"/>
        <dbReference type="ChEBI" id="CHEBI:15377"/>
        <dbReference type="ChEBI" id="CHEBI:16397"/>
        <dbReference type="ChEBI" id="CHEBI:29985"/>
        <dbReference type="ChEBI" id="CHEBI:58928"/>
        <dbReference type="EC" id="3.5.3.8"/>
    </reaction>
</comment>
<proteinExistence type="inferred from homology"/>
<feature type="binding site" evidence="5">
    <location>
        <position position="171"/>
    </location>
    <ligand>
        <name>Mn(2+)</name>
        <dbReference type="ChEBI" id="CHEBI:29035"/>
        <label>1</label>
    </ligand>
</feature>
<dbReference type="InterPro" id="IPR006035">
    <property type="entry name" value="Ureohydrolase"/>
</dbReference>
<keyword evidence="9" id="KW-1185">Reference proteome</keyword>
<dbReference type="Pfam" id="PF00491">
    <property type="entry name" value="Arginase"/>
    <property type="match status" value="1"/>
</dbReference>
<dbReference type="Proteomes" id="UP001549363">
    <property type="component" value="Unassembled WGS sequence"/>
</dbReference>
<feature type="binding site" evidence="5">
    <location>
        <position position="175"/>
    </location>
    <ligand>
        <name>Mn(2+)</name>
        <dbReference type="ChEBI" id="CHEBI:29035"/>
        <label>1</label>
    </ligand>
</feature>
<evidence type="ECO:0000256" key="3">
    <source>
        <dbReference type="ARBA" id="ARBA00022808"/>
    </source>
</evidence>
<feature type="binding site" evidence="5">
    <location>
        <position position="259"/>
    </location>
    <ligand>
        <name>Mn(2+)</name>
        <dbReference type="ChEBI" id="CHEBI:29035"/>
        <label>2</label>
    </ligand>
</feature>
<dbReference type="PANTHER" id="PTHR11358">
    <property type="entry name" value="ARGINASE/AGMATINASE"/>
    <property type="match status" value="1"/>
</dbReference>